<dbReference type="InterPro" id="IPR002711">
    <property type="entry name" value="HNH"/>
</dbReference>
<protein>
    <recommendedName>
        <fullName evidence="4">Putative HNH nuclease YajD</fullName>
    </recommendedName>
</protein>
<dbReference type="PANTHER" id="PTHR41286">
    <property type="entry name" value="HNH NUCLEASE YAJD-RELATED"/>
    <property type="match status" value="1"/>
</dbReference>
<reference evidence="6 7" key="1">
    <citation type="journal article" date="2020" name="Biotechnol. Biofuels">
        <title>New insights from the biogas microbiome by comprehensive genome-resolved metagenomics of nearly 1600 species originating from multiple anaerobic digesters.</title>
        <authorList>
            <person name="Campanaro S."/>
            <person name="Treu L."/>
            <person name="Rodriguez-R L.M."/>
            <person name="Kovalovszki A."/>
            <person name="Ziels R.M."/>
            <person name="Maus I."/>
            <person name="Zhu X."/>
            <person name="Kougias P.G."/>
            <person name="Basile A."/>
            <person name="Luo G."/>
            <person name="Schluter A."/>
            <person name="Konstantinidis K.T."/>
            <person name="Angelidaki I."/>
        </authorList>
    </citation>
    <scope>NUCLEOTIDE SEQUENCE [LARGE SCALE GENOMIC DNA]</scope>
    <source>
        <strain evidence="6">AS05jafATM_4</strain>
    </source>
</reference>
<dbReference type="GO" id="GO:0016787">
    <property type="term" value="F:hydrolase activity"/>
    <property type="evidence" value="ECO:0007669"/>
    <property type="project" value="UniProtKB-KW"/>
</dbReference>
<dbReference type="InterPro" id="IPR003615">
    <property type="entry name" value="HNH_nuc"/>
</dbReference>
<dbReference type="GO" id="GO:0005829">
    <property type="term" value="C:cytosol"/>
    <property type="evidence" value="ECO:0007669"/>
    <property type="project" value="TreeGrafter"/>
</dbReference>
<dbReference type="GO" id="GO:0004519">
    <property type="term" value="F:endonuclease activity"/>
    <property type="evidence" value="ECO:0007669"/>
    <property type="project" value="UniProtKB-KW"/>
</dbReference>
<name>A0A7C6Z6I0_9FIRM</name>
<keyword evidence="2" id="KW-0378">Hydrolase</keyword>
<evidence type="ECO:0000313" key="6">
    <source>
        <dbReference type="EMBL" id="HHY28443.1"/>
    </source>
</evidence>
<gene>
    <name evidence="6" type="ORF">GX523_17215</name>
</gene>
<evidence type="ECO:0000256" key="1">
    <source>
        <dbReference type="ARBA" id="ARBA00022722"/>
    </source>
</evidence>
<evidence type="ECO:0000313" key="7">
    <source>
        <dbReference type="Proteomes" id="UP000553059"/>
    </source>
</evidence>
<comment type="similarity">
    <text evidence="3">Belongs to the HNH nuclease family.</text>
</comment>
<dbReference type="Gene3D" id="1.10.30.50">
    <property type="match status" value="1"/>
</dbReference>
<sequence length="129" mass="15453">MPLKPMRPCRKTGCRNLTRDGYCQEHQYIAEQKERERQKYYDRYQRDQQAAKFYKSKEWELVRDQALIRDHGLCQDCLDEKQITPAVPVDHIIPLKVAWHLRLTLSNLRSLCSRHHAIKTAEDKRKYGV</sequence>
<dbReference type="Proteomes" id="UP000553059">
    <property type="component" value="Unassembled WGS sequence"/>
</dbReference>
<dbReference type="GO" id="GO:0003676">
    <property type="term" value="F:nucleic acid binding"/>
    <property type="evidence" value="ECO:0007669"/>
    <property type="project" value="InterPro"/>
</dbReference>
<dbReference type="EMBL" id="DUTF01000365">
    <property type="protein sequence ID" value="HHY28443.1"/>
    <property type="molecule type" value="Genomic_DNA"/>
</dbReference>
<dbReference type="Pfam" id="PF01844">
    <property type="entry name" value="HNH"/>
    <property type="match status" value="1"/>
</dbReference>
<organism evidence="6 7">
    <name type="scientific">Desulfitobacterium dehalogenans</name>
    <dbReference type="NCBI Taxonomy" id="36854"/>
    <lineage>
        <taxon>Bacteria</taxon>
        <taxon>Bacillati</taxon>
        <taxon>Bacillota</taxon>
        <taxon>Clostridia</taxon>
        <taxon>Eubacteriales</taxon>
        <taxon>Desulfitobacteriaceae</taxon>
        <taxon>Desulfitobacterium</taxon>
    </lineage>
</organism>
<evidence type="ECO:0000256" key="3">
    <source>
        <dbReference type="ARBA" id="ARBA00038412"/>
    </source>
</evidence>
<dbReference type="GO" id="GO:0008270">
    <property type="term" value="F:zinc ion binding"/>
    <property type="evidence" value="ECO:0007669"/>
    <property type="project" value="InterPro"/>
</dbReference>
<proteinExistence type="inferred from homology"/>
<accession>A0A7C6Z6I0</accession>
<evidence type="ECO:0000256" key="2">
    <source>
        <dbReference type="ARBA" id="ARBA00022801"/>
    </source>
</evidence>
<evidence type="ECO:0000256" key="4">
    <source>
        <dbReference type="ARBA" id="ARBA00040194"/>
    </source>
</evidence>
<dbReference type="SMART" id="SM00507">
    <property type="entry name" value="HNHc"/>
    <property type="match status" value="1"/>
</dbReference>
<keyword evidence="1" id="KW-0540">Nuclease</keyword>
<evidence type="ECO:0000259" key="5">
    <source>
        <dbReference type="SMART" id="SM00507"/>
    </source>
</evidence>
<dbReference type="PANTHER" id="PTHR41286:SF1">
    <property type="entry name" value="HNH NUCLEASE YAJD-RELATED"/>
    <property type="match status" value="1"/>
</dbReference>
<dbReference type="CDD" id="cd00085">
    <property type="entry name" value="HNHc"/>
    <property type="match status" value="1"/>
</dbReference>
<keyword evidence="6" id="KW-0255">Endonuclease</keyword>
<dbReference type="AlphaFoldDB" id="A0A7C6Z6I0"/>
<comment type="caution">
    <text evidence="6">The sequence shown here is derived from an EMBL/GenBank/DDBJ whole genome shotgun (WGS) entry which is preliminary data.</text>
</comment>
<feature type="domain" description="HNH nuclease" evidence="5">
    <location>
        <begin position="61"/>
        <end position="117"/>
    </location>
</feature>